<dbReference type="PANTHER" id="PTHR21553:SF22">
    <property type="entry name" value="CENTROSOME-ASSOCIATED PROTEIN ALMS1"/>
    <property type="match status" value="1"/>
</dbReference>
<feature type="region of interest" description="Disordered" evidence="4">
    <location>
        <begin position="1393"/>
        <end position="1437"/>
    </location>
</feature>
<feature type="region of interest" description="Disordered" evidence="4">
    <location>
        <begin position="1642"/>
        <end position="1664"/>
    </location>
</feature>
<feature type="region of interest" description="Disordered" evidence="4">
    <location>
        <begin position="2308"/>
        <end position="2335"/>
    </location>
</feature>
<accession>A0A6P8RYD0</accession>
<feature type="compositionally biased region" description="Low complexity" evidence="4">
    <location>
        <begin position="307"/>
        <end position="324"/>
    </location>
</feature>
<dbReference type="GO" id="GO:0005814">
    <property type="term" value="C:centriole"/>
    <property type="evidence" value="ECO:0007669"/>
    <property type="project" value="TreeGrafter"/>
</dbReference>
<dbReference type="Proteomes" id="UP000515159">
    <property type="component" value="Chromosome 1"/>
</dbReference>
<feature type="compositionally biased region" description="Low complexity" evidence="4">
    <location>
        <begin position="22"/>
        <end position="41"/>
    </location>
</feature>
<feature type="region of interest" description="Disordered" evidence="4">
    <location>
        <begin position="575"/>
        <end position="594"/>
    </location>
</feature>
<dbReference type="Pfam" id="PF15309">
    <property type="entry name" value="ALMS_motif"/>
    <property type="match status" value="1"/>
</dbReference>
<dbReference type="RefSeq" id="XP_033809691.1">
    <property type="nucleotide sequence ID" value="XM_033953800.1"/>
</dbReference>
<dbReference type="FunCoup" id="A0A6P8RYD0">
    <property type="interactions" value="1509"/>
</dbReference>
<feature type="compositionally biased region" description="Polar residues" evidence="4">
    <location>
        <begin position="1871"/>
        <end position="1882"/>
    </location>
</feature>
<gene>
    <name evidence="7" type="primary">ALMS1</name>
</gene>
<dbReference type="InterPro" id="IPR029299">
    <property type="entry name" value="ALMS_motif"/>
</dbReference>
<feature type="domain" description="ALMS motif" evidence="5">
    <location>
        <begin position="2617"/>
        <end position="2748"/>
    </location>
</feature>
<feature type="region of interest" description="Disordered" evidence="4">
    <location>
        <begin position="307"/>
        <end position="333"/>
    </location>
</feature>
<dbReference type="GO" id="GO:0046599">
    <property type="term" value="P:regulation of centriole replication"/>
    <property type="evidence" value="ECO:0007669"/>
    <property type="project" value="TreeGrafter"/>
</dbReference>
<name>A0A6P8RYD0_GEOSA</name>
<feature type="region of interest" description="Disordered" evidence="4">
    <location>
        <begin position="1862"/>
        <end position="1882"/>
    </location>
</feature>
<feature type="region of interest" description="Disordered" evidence="4">
    <location>
        <begin position="1954"/>
        <end position="1977"/>
    </location>
</feature>
<protein>
    <submittedName>
        <fullName evidence="7">Alstrom syndrome protein 1 isoform X1</fullName>
    </submittedName>
</protein>
<proteinExistence type="predicted"/>
<evidence type="ECO:0000313" key="6">
    <source>
        <dbReference type="Proteomes" id="UP000515159"/>
    </source>
</evidence>
<dbReference type="CTD" id="7840"/>
<evidence type="ECO:0000256" key="2">
    <source>
        <dbReference type="ARBA" id="ARBA00022490"/>
    </source>
</evidence>
<feature type="compositionally biased region" description="Polar residues" evidence="4">
    <location>
        <begin position="2320"/>
        <end position="2335"/>
    </location>
</feature>
<keyword evidence="2" id="KW-0963">Cytoplasm</keyword>
<dbReference type="PANTHER" id="PTHR21553">
    <property type="entry name" value="ALMS1-RELATED"/>
    <property type="match status" value="1"/>
</dbReference>
<feature type="compositionally biased region" description="Polar residues" evidence="4">
    <location>
        <begin position="1961"/>
        <end position="1974"/>
    </location>
</feature>
<dbReference type="GO" id="GO:0005829">
    <property type="term" value="C:cytosol"/>
    <property type="evidence" value="ECO:0007669"/>
    <property type="project" value="TreeGrafter"/>
</dbReference>
<evidence type="ECO:0000256" key="3">
    <source>
        <dbReference type="ARBA" id="ARBA00023212"/>
    </source>
</evidence>
<dbReference type="GO" id="GO:0005813">
    <property type="term" value="C:centrosome"/>
    <property type="evidence" value="ECO:0007669"/>
    <property type="project" value="UniProtKB-SubCell"/>
</dbReference>
<evidence type="ECO:0000313" key="7">
    <source>
        <dbReference type="RefSeq" id="XP_033809691.1"/>
    </source>
</evidence>
<evidence type="ECO:0000259" key="5">
    <source>
        <dbReference type="Pfam" id="PF15309"/>
    </source>
</evidence>
<dbReference type="OrthoDB" id="6163239at2759"/>
<feature type="region of interest" description="Disordered" evidence="4">
    <location>
        <begin position="2552"/>
        <end position="2572"/>
    </location>
</feature>
<feature type="region of interest" description="Disordered" evidence="4">
    <location>
        <begin position="746"/>
        <end position="772"/>
    </location>
</feature>
<feature type="region of interest" description="Disordered" evidence="4">
    <location>
        <begin position="1"/>
        <end position="41"/>
    </location>
</feature>
<dbReference type="KEGG" id="gsh:117364523"/>
<feature type="compositionally biased region" description="Basic and acidic residues" evidence="4">
    <location>
        <begin position="575"/>
        <end position="588"/>
    </location>
</feature>
<evidence type="ECO:0000256" key="1">
    <source>
        <dbReference type="ARBA" id="ARBA00004300"/>
    </source>
</evidence>
<keyword evidence="3" id="KW-0206">Cytoskeleton</keyword>
<sequence>MSLKPITTTPPPSLAGRKEELLSQSSGSPGSGTQVSSTSGVSLGEAIRQTAIQGMESWYQLPIEEDASCFVLGADQTELPTVEEGMLTLAAESGQGPAEDLAHSPYLEIQDSGLSPCLPLPISNITQGKRLFEETLFQQSELDFAPLRGSPDVSEQHTRPLHISDAVQLAATEVSTDLVSGCFTLSQHPLALSASQVGDASSTCFLSQHPISPFSPRTEEAKEKEVKEYGNQTDCSSVHCNPDGNKDCIGPDTLVMTNNKTELQKHEIFSADEVRKRFATDEVSFLDSSIPAPLLLEMLEKEVGVSSSARFSSGSESSSSKASSTRTPDKDEAQHVENADFQELEGLGQESCQSFNDVRFVPGSSLSFRDSVEANIPTKSSKMLMTTMRECVDLNGSPQSDVSGITICPVASQPSGASRDELLKQLCSEILHKHQDKEACDFMKNRSSQNLLLHTTTVKSTETYSNKKNTCEIQRGNIQADLTVSSVCSIERGHKDTDISPSLNPPMDDSPFCGRLVDPISQSTPGMFMNKSSKPELPSKLTTIKSNLQSLSEEVSSRSSKNTLISFQWAQSDQSGHKTNFESSKSLRESSPTGRIGSLPALNYIQKVGAWNTNHPPEKISFDILALRGLTGVSPKKKAYSAVADSLNHMLSKQANYSNPKRALDASFSSTSSPSGLNSEDKMPICTLPLTRSQSDNIVNIASKDNLQADQPQRKIQKEIVQVLSEEGINESSQTGMLDEWENNADLTDSREKHTKASLDISGPMSTSDFKSSNKSLEENVLSFNEKVPKPFKETAFVREEKCDILNQPPDATFTTSKNSKHQFSDGSVDANFETCHISQSNSPCEPTASESTGTVSDHTLINPEIHNYASYWSPTIKTPDMNEINIEERIPAYLHNLGIDQSPSTILKPFVPPGIIKELEFSPSELQTVKDSTDTPTKSVLQFEGDSQKDLENSQSSFYSGLSTLSMSIPMGSDVGNDTPLPTEFSPPSLLGSSQERPVSQFNITPCPTKQVERPSQIPVEATAGITFTKESNDKQMLPELSTSHSYDETPQIISRRMQMLIDKFESRSPVLSQDSQTSLVNSEVEMEGNRELSSSFGASFNQQNKDLKNESLVGSRTLKEIRKLLEEAEDITHGSSNPSSLFGSLKGYNEFSSPSDCFQGSTSSRTSTGNLIPLLERRLSWGSSSNLSKDSSQMKTLSSLKDSLKWETVEKKTMPAVQNIVEQCKLAKPLRRSEPEGCSGAVAVTNAPALVHPDEGGLSEASSEDRGFDLQSNFTTETLNGVSHSLKGLEHALTQMSIISNAKGDSVRESDDSSSADSLAARVASLLKGEDPLTHATQLIENAEEEQKRACVWEKMKLVSQPRGSGFDLNEEDRKKIEEIKAELLQNAKTSSMKSLRNKSLKSDDFNQRQYTEQFSTSSSSQPSDQSLMQDSKPDWLCNKSGRHLTSTDVSHTIPSHTVDSLLPCYSKYKASSTKDPSVLHHPQQGKDFPVDSISIELHKDSTKNTDISLNGIACTAKIQMDLESFSTQQLFDDISKPVTSITFSSHRCSQSPSIFPVHTDTSEDKPNLHNTVPLEDQTIIFEEQIPLIRQSGVPGVISSLDTKISLLPGDRDKELQEIEVSKGESFQDKDILLVQGSKSDAIEQNQSSSSQTGGFKTTPTLGQDRVQDILPQVTKTQFEDSSMNSGGVGTGNNSVIQSSSAAHLETADTVFAVSPTRKALSCVYLTLSPKSSNTKVVNFDFHDKADESYLKTENYVKNCESDRQEKLSSPSRSLTVPKLIDSESISKTQGSAYFPVPMTYSESYCMDYPSLNRLDTSKDPSPMPLRSSPVMSLSRKMHAMPCDSSKQTQLQDISKTVNPAQREKASSDAMTQITTESPEKTTFSAEIYISPTNEENITNRPPSQKVLRTLDVSFMPPNQISFLKPDDKSQLLSYRQTESSDMRFIPDSEEKRKISPVRSDTTIESSHSGSNDAIAPQFPAEVLGSRESDDSESITIKHKEGIYSRRAEPKRAWEEKEVTPQDVITDSRKHLELMTTVQPISRLSEKSMSQAVYHLQQNSGIHGAYTYTWDTLPPYRNLFRDGSATKEGHLQFLPYQEEGAQQGEEDEISPLRSQMDYSRDEEITNDMAVRREMLKKSNLSAREQIPAYPITDSQTTDAKGRRWRTEASLKRSTLLSGSLDELWARFTERRRKHWFHYNRNGELSLVQRLDRLARLLQNPVAHSLMAGEVQYSGAMPEHPKHKAEQDNGSRGLVFHQYSPDSALHSDAWYSEKTQDFGLFKDSRPAQMEEISTERIRRILQQKRYLESPSEVSKEDPSSTTDITESEVATQTNSEMVAQNETGSSISTIDTARLIRAFGPQKVHVPPKLSQLYSTINQQKGRAKNQGKGSRKTLEKEHLRMPFSELQRSKNDFQISDPVIFSDTTSMSSSNWGPSPALSNKRNTRLLSKGIQAGDLEIVSSATKRNTRDVGMTFPSPSSRKEMASRNSPGPELTQGFFSQPDWHQVQIGNEAEEKWPNSILMERMTRKNKLNLARGVSWFVPADILKSDSKENSYRPASGPGPTWLEPFTHTKPWREPLRERIMQEKPVCSRVGTQAYPANLTEDVENKSNSLFGRIALQEALKMCRPDFISKSRERVKRLELLMEERHLQNVFENERNQLFNCQEDMRRGWKGDEYLLFEKDHVDLQLKGIPKKEMVQRTRRMYEQLPEIKKRKEEEKRKEEYKSYRLKAQLYKMKVMNNILGRKTPWN</sequence>
<dbReference type="GO" id="GO:0008017">
    <property type="term" value="F:microtubule binding"/>
    <property type="evidence" value="ECO:0007669"/>
    <property type="project" value="TreeGrafter"/>
</dbReference>
<feature type="compositionally biased region" description="Low complexity" evidence="4">
    <location>
        <begin position="1416"/>
        <end position="1433"/>
    </location>
</feature>
<organism evidence="6 7">
    <name type="scientific">Geotrypetes seraphini</name>
    <name type="common">Gaboon caecilian</name>
    <name type="synonym">Caecilia seraphini</name>
    <dbReference type="NCBI Taxonomy" id="260995"/>
    <lineage>
        <taxon>Eukaryota</taxon>
        <taxon>Metazoa</taxon>
        <taxon>Chordata</taxon>
        <taxon>Craniata</taxon>
        <taxon>Vertebrata</taxon>
        <taxon>Euteleostomi</taxon>
        <taxon>Amphibia</taxon>
        <taxon>Gymnophiona</taxon>
        <taxon>Geotrypetes</taxon>
    </lineage>
</organism>
<comment type="subcellular location">
    <subcellularLocation>
        <location evidence="1">Cytoplasm</location>
        <location evidence="1">Cytoskeleton</location>
        <location evidence="1">Microtubule organizing center</location>
        <location evidence="1">Centrosome</location>
    </subcellularLocation>
</comment>
<feature type="compositionally biased region" description="Basic and acidic residues" evidence="4">
    <location>
        <begin position="748"/>
        <end position="757"/>
    </location>
</feature>
<keyword evidence="6" id="KW-1185">Reference proteome</keyword>
<dbReference type="InParanoid" id="A0A6P8RYD0"/>
<reference evidence="7" key="1">
    <citation type="submission" date="2025-08" db="UniProtKB">
        <authorList>
            <consortium name="RefSeq"/>
        </authorList>
    </citation>
    <scope>IDENTIFICATION</scope>
</reference>
<dbReference type="GeneID" id="117364523"/>
<evidence type="ECO:0000256" key="4">
    <source>
        <dbReference type="SAM" id="MobiDB-lite"/>
    </source>
</evidence>
<feature type="region of interest" description="Disordered" evidence="4">
    <location>
        <begin position="2469"/>
        <end position="2493"/>
    </location>
</feature>